<evidence type="ECO:0000313" key="4">
    <source>
        <dbReference type="Proteomes" id="UP000019471"/>
    </source>
</evidence>
<dbReference type="HOGENOM" id="CLU_028489_0_0_1"/>
<dbReference type="InterPro" id="IPR025676">
    <property type="entry name" value="Clr5_dom"/>
</dbReference>
<dbReference type="eggNOG" id="ENOG502SPZA">
    <property type="taxonomic scope" value="Eukaryota"/>
</dbReference>
<accession>W9WST9</accession>
<protein>
    <recommendedName>
        <fullName evidence="2">Clr5 domain-containing protein</fullName>
    </recommendedName>
</protein>
<feature type="region of interest" description="Disordered" evidence="1">
    <location>
        <begin position="84"/>
        <end position="113"/>
    </location>
</feature>
<gene>
    <name evidence="3" type="ORF">A1O5_11937</name>
</gene>
<comment type="caution">
    <text evidence="3">The sequence shown here is derived from an EMBL/GenBank/DDBJ whole genome shotgun (WGS) entry which is preliminary data.</text>
</comment>
<dbReference type="PANTHER" id="PTHR38788:SF3">
    <property type="entry name" value="CLR5 DOMAIN-CONTAINING PROTEIN"/>
    <property type="match status" value="1"/>
</dbReference>
<sequence length="573" mass="64203">MALPPLVPRPRWPAAHAVPAPQLLPTHKEWAALYSEIERLYIRERRKLRYIMQYMEREHAFKATEQMYKKRFAKWGFQKNSRRSSAAVPTLMKDESKKGPSRQLDPRGERGSVPPFPGFAHDEGLILMFLTSVRICSMAFFEHIQSNHGILASQRQPQTNQPWPEQTDKISFTFKLVMDLLDQGHGNLAGRMARKGFLLIEDMLSLEGPALVWNLLEMMHHMVALRHPQLFQMFLAHLTALIDGRMPKSHPISAMLRGLRGLVASLRSAVSTPRNSVSTLSWSSSGTPSPSIGGNETTTAAGPWLLSYSLAPLLERGWTLNAEIVFDRFDPRLFSLYCHMHCNACSIAPPMAIVNTANEWVSNLDTQQASRLAMEAHQAEGLLDITSLATDRLLQRLLAPRVDASPPRDYEMLRASSDVALREYLNSILTKGPGFNGDTTMLLRILAVLVTTTILEEWHAVAKPSSTAGSVTTSISRVQAAKVACAMRTLMDIKPEHRGDGPVSHLETVERIRSIVALREYAHAETDPEVVREMWLLVDALVAAGAYEEAQEIRQTAVRRLEKYVQDIPLNSA</sequence>
<dbReference type="Pfam" id="PF14420">
    <property type="entry name" value="Clr5"/>
    <property type="match status" value="1"/>
</dbReference>
<keyword evidence="4" id="KW-1185">Reference proteome</keyword>
<dbReference type="GeneID" id="19196623"/>
<name>W9WST9_9EURO</name>
<organism evidence="3 4">
    <name type="scientific">Cladophialophora psammophila CBS 110553</name>
    <dbReference type="NCBI Taxonomy" id="1182543"/>
    <lineage>
        <taxon>Eukaryota</taxon>
        <taxon>Fungi</taxon>
        <taxon>Dikarya</taxon>
        <taxon>Ascomycota</taxon>
        <taxon>Pezizomycotina</taxon>
        <taxon>Eurotiomycetes</taxon>
        <taxon>Chaetothyriomycetidae</taxon>
        <taxon>Chaetothyriales</taxon>
        <taxon>Herpotrichiellaceae</taxon>
        <taxon>Cladophialophora</taxon>
    </lineage>
</organism>
<dbReference type="Proteomes" id="UP000019471">
    <property type="component" value="Unassembled WGS sequence"/>
</dbReference>
<feature type="compositionally biased region" description="Basic and acidic residues" evidence="1">
    <location>
        <begin position="92"/>
        <end position="110"/>
    </location>
</feature>
<proteinExistence type="predicted"/>
<evidence type="ECO:0000313" key="3">
    <source>
        <dbReference type="EMBL" id="EXJ61379.1"/>
    </source>
</evidence>
<dbReference type="AlphaFoldDB" id="W9WST9"/>
<dbReference type="OrthoDB" id="194358at2759"/>
<evidence type="ECO:0000256" key="1">
    <source>
        <dbReference type="SAM" id="MobiDB-lite"/>
    </source>
</evidence>
<dbReference type="RefSeq" id="XP_007750696.1">
    <property type="nucleotide sequence ID" value="XM_007752506.1"/>
</dbReference>
<reference evidence="3 4" key="1">
    <citation type="submission" date="2013-03" db="EMBL/GenBank/DDBJ databases">
        <title>The Genome Sequence of Cladophialophora psammophila CBS 110553.</title>
        <authorList>
            <consortium name="The Broad Institute Genomics Platform"/>
            <person name="Cuomo C."/>
            <person name="de Hoog S."/>
            <person name="Gorbushina A."/>
            <person name="Walker B."/>
            <person name="Young S.K."/>
            <person name="Zeng Q."/>
            <person name="Gargeya S."/>
            <person name="Fitzgerald M."/>
            <person name="Haas B."/>
            <person name="Abouelleil A."/>
            <person name="Allen A.W."/>
            <person name="Alvarado L."/>
            <person name="Arachchi H.M."/>
            <person name="Berlin A.M."/>
            <person name="Chapman S.B."/>
            <person name="Gainer-Dewar J."/>
            <person name="Goldberg J."/>
            <person name="Griggs A."/>
            <person name="Gujja S."/>
            <person name="Hansen M."/>
            <person name="Howarth C."/>
            <person name="Imamovic A."/>
            <person name="Ireland A."/>
            <person name="Larimer J."/>
            <person name="McCowan C."/>
            <person name="Murphy C."/>
            <person name="Pearson M."/>
            <person name="Poon T.W."/>
            <person name="Priest M."/>
            <person name="Roberts A."/>
            <person name="Saif S."/>
            <person name="Shea T."/>
            <person name="Sisk P."/>
            <person name="Sykes S."/>
            <person name="Wortman J."/>
            <person name="Nusbaum C."/>
            <person name="Birren B."/>
        </authorList>
    </citation>
    <scope>NUCLEOTIDE SEQUENCE [LARGE SCALE GENOMIC DNA]</scope>
    <source>
        <strain evidence="3 4">CBS 110553</strain>
    </source>
</reference>
<feature type="domain" description="Clr5" evidence="2">
    <location>
        <begin position="27"/>
        <end position="79"/>
    </location>
</feature>
<evidence type="ECO:0000259" key="2">
    <source>
        <dbReference type="Pfam" id="PF14420"/>
    </source>
</evidence>
<dbReference type="EMBL" id="AMGX01000029">
    <property type="protein sequence ID" value="EXJ61379.1"/>
    <property type="molecule type" value="Genomic_DNA"/>
</dbReference>
<dbReference type="PANTHER" id="PTHR38788">
    <property type="entry name" value="CLR5 DOMAIN-CONTAINING PROTEIN"/>
    <property type="match status" value="1"/>
</dbReference>